<dbReference type="InterPro" id="IPR058634">
    <property type="entry name" value="AaeA-lik-b-barrel"/>
</dbReference>
<evidence type="ECO:0000256" key="2">
    <source>
        <dbReference type="ARBA" id="ARBA00009477"/>
    </source>
</evidence>
<comment type="similarity">
    <text evidence="2">Belongs to the membrane fusion protein (MFP) (TC 8.A.1) family.</text>
</comment>
<dbReference type="OrthoDB" id="9811754at2"/>
<feature type="domain" description="p-hydroxybenzoic acid efflux pump subunit AaeA-like beta-barrel" evidence="6">
    <location>
        <begin position="124"/>
        <end position="215"/>
    </location>
</feature>
<gene>
    <name evidence="7" type="ORF">AR543_02310</name>
</gene>
<dbReference type="RefSeq" id="WP_060531489.1">
    <property type="nucleotide sequence ID" value="NZ_CP013023.1"/>
</dbReference>
<dbReference type="STRING" id="1616788.AR543_02310"/>
<proteinExistence type="inferred from homology"/>
<evidence type="ECO:0000259" key="6">
    <source>
        <dbReference type="Pfam" id="PF25963"/>
    </source>
</evidence>
<evidence type="ECO:0000256" key="3">
    <source>
        <dbReference type="ARBA" id="ARBA00022692"/>
    </source>
</evidence>
<keyword evidence="8" id="KW-1185">Reference proteome</keyword>
<protein>
    <submittedName>
        <fullName evidence="7">Hemolysin D</fullName>
    </submittedName>
</protein>
<organism evidence="7 8">
    <name type="scientific">Paenibacillus bovis</name>
    <dbReference type="NCBI Taxonomy" id="1616788"/>
    <lineage>
        <taxon>Bacteria</taxon>
        <taxon>Bacillati</taxon>
        <taxon>Bacillota</taxon>
        <taxon>Bacilli</taxon>
        <taxon>Bacillales</taxon>
        <taxon>Paenibacillaceae</taxon>
        <taxon>Paenibacillus</taxon>
    </lineage>
</organism>
<reference evidence="7 8" key="2">
    <citation type="journal article" date="2016" name="Int. J. Syst. Evol. Microbiol.">
        <title>Paenibacillus bovis sp. nov., isolated from raw yak (Bos grunniens) milk.</title>
        <authorList>
            <person name="Gao C."/>
            <person name="Han J."/>
            <person name="Liu Z."/>
            <person name="Xu X."/>
            <person name="Hang F."/>
            <person name="Wu Z."/>
        </authorList>
    </citation>
    <scope>NUCLEOTIDE SEQUENCE [LARGE SCALE GENOMIC DNA]</scope>
    <source>
        <strain evidence="7 8">BD3526</strain>
    </source>
</reference>
<keyword evidence="5" id="KW-0472">Membrane</keyword>
<sequence length="217" mass="23656">MRKKITLWVLIVLLVVSGGALGYYYWYQGTYFVKSDDARITADQYKVMPQLTARLNHIDVEEGDVLKQNEPIAEQDVSGLDSSVISKSIVRAPISGTVIRLNAREHEIASPSAAVAIMADMNNLYVTTNIEETDISRIKLGAVVDITLDAAGDQMIQGKVRKVGQASNSVFSVIPATNTSGNFNKVTQRIPVEIALNVPEGMKLIPGTNVEVKIHTS</sequence>
<keyword evidence="3" id="KW-0812">Transmembrane</keyword>
<keyword evidence="4" id="KW-1133">Transmembrane helix</keyword>
<evidence type="ECO:0000313" key="7">
    <source>
        <dbReference type="EMBL" id="ANF94978.1"/>
    </source>
</evidence>
<dbReference type="InterPro" id="IPR050739">
    <property type="entry name" value="MFP"/>
</dbReference>
<accession>A0A172ZBH9</accession>
<dbReference type="AlphaFoldDB" id="A0A172ZBH9"/>
<dbReference type="GO" id="GO:0016020">
    <property type="term" value="C:membrane"/>
    <property type="evidence" value="ECO:0007669"/>
    <property type="project" value="UniProtKB-SubCell"/>
</dbReference>
<evidence type="ECO:0000256" key="1">
    <source>
        <dbReference type="ARBA" id="ARBA00004167"/>
    </source>
</evidence>
<reference evidence="8" key="1">
    <citation type="submission" date="2015-10" db="EMBL/GenBank/DDBJ databases">
        <title>Genome of Paenibacillus bovis sp. nov.</title>
        <authorList>
            <person name="Wu Z."/>
            <person name="Gao C."/>
            <person name="Liu Z."/>
            <person name="Zheng H."/>
        </authorList>
    </citation>
    <scope>NUCLEOTIDE SEQUENCE [LARGE SCALE GENOMIC DNA]</scope>
    <source>
        <strain evidence="8">BD3526</strain>
    </source>
</reference>
<dbReference type="Proteomes" id="UP000078148">
    <property type="component" value="Chromosome"/>
</dbReference>
<dbReference type="Pfam" id="PF25963">
    <property type="entry name" value="Beta-barrel_AAEA"/>
    <property type="match status" value="1"/>
</dbReference>
<comment type="subcellular location">
    <subcellularLocation>
        <location evidence="1">Membrane</location>
        <topology evidence="1">Single-pass membrane protein</topology>
    </subcellularLocation>
</comment>
<dbReference type="Gene3D" id="2.40.30.170">
    <property type="match status" value="1"/>
</dbReference>
<dbReference type="GO" id="GO:0055085">
    <property type="term" value="P:transmembrane transport"/>
    <property type="evidence" value="ECO:0007669"/>
    <property type="project" value="InterPro"/>
</dbReference>
<dbReference type="KEGG" id="pbv:AR543_02310"/>
<dbReference type="PANTHER" id="PTHR30386:SF26">
    <property type="entry name" value="TRANSPORT PROTEIN COMB"/>
    <property type="match status" value="1"/>
</dbReference>
<evidence type="ECO:0000256" key="4">
    <source>
        <dbReference type="ARBA" id="ARBA00022989"/>
    </source>
</evidence>
<dbReference type="EMBL" id="CP013023">
    <property type="protein sequence ID" value="ANF94978.1"/>
    <property type="molecule type" value="Genomic_DNA"/>
</dbReference>
<evidence type="ECO:0000256" key="5">
    <source>
        <dbReference type="ARBA" id="ARBA00023136"/>
    </source>
</evidence>
<evidence type="ECO:0000313" key="8">
    <source>
        <dbReference type="Proteomes" id="UP000078148"/>
    </source>
</evidence>
<name>A0A172ZBH9_9BACL</name>
<dbReference type="PANTHER" id="PTHR30386">
    <property type="entry name" value="MEMBRANE FUSION SUBUNIT OF EMRAB-TOLC MULTIDRUG EFFLUX PUMP"/>
    <property type="match status" value="1"/>
</dbReference>